<reference evidence="2" key="1">
    <citation type="submission" date="2023-03" db="EMBL/GenBank/DDBJ databases">
        <title>Massive genome expansion in bonnet fungi (Mycena s.s.) driven by repeated elements and novel gene families across ecological guilds.</title>
        <authorList>
            <consortium name="Lawrence Berkeley National Laboratory"/>
            <person name="Harder C.B."/>
            <person name="Miyauchi S."/>
            <person name="Viragh M."/>
            <person name="Kuo A."/>
            <person name="Thoen E."/>
            <person name="Andreopoulos B."/>
            <person name="Lu D."/>
            <person name="Skrede I."/>
            <person name="Drula E."/>
            <person name="Henrissat B."/>
            <person name="Morin E."/>
            <person name="Kohler A."/>
            <person name="Barry K."/>
            <person name="LaButti K."/>
            <person name="Morin E."/>
            <person name="Salamov A."/>
            <person name="Lipzen A."/>
            <person name="Mereny Z."/>
            <person name="Hegedus B."/>
            <person name="Baldrian P."/>
            <person name="Stursova M."/>
            <person name="Weitz H."/>
            <person name="Taylor A."/>
            <person name="Grigoriev I.V."/>
            <person name="Nagy L.G."/>
            <person name="Martin F."/>
            <person name="Kauserud H."/>
        </authorList>
    </citation>
    <scope>NUCLEOTIDE SEQUENCE</scope>
    <source>
        <strain evidence="2">CBHHK002</strain>
    </source>
</reference>
<feature type="signal peptide" evidence="1">
    <location>
        <begin position="1"/>
        <end position="19"/>
    </location>
</feature>
<dbReference type="AlphaFoldDB" id="A0AAD7EA90"/>
<evidence type="ECO:0000256" key="1">
    <source>
        <dbReference type="SAM" id="SignalP"/>
    </source>
</evidence>
<organism evidence="2 3">
    <name type="scientific">Mycena albidolilacea</name>
    <dbReference type="NCBI Taxonomy" id="1033008"/>
    <lineage>
        <taxon>Eukaryota</taxon>
        <taxon>Fungi</taxon>
        <taxon>Dikarya</taxon>
        <taxon>Basidiomycota</taxon>
        <taxon>Agaricomycotina</taxon>
        <taxon>Agaricomycetes</taxon>
        <taxon>Agaricomycetidae</taxon>
        <taxon>Agaricales</taxon>
        <taxon>Marasmiineae</taxon>
        <taxon>Mycenaceae</taxon>
        <taxon>Mycena</taxon>
    </lineage>
</organism>
<dbReference type="Proteomes" id="UP001218218">
    <property type="component" value="Unassembled WGS sequence"/>
</dbReference>
<feature type="chain" id="PRO_5042171067" evidence="1">
    <location>
        <begin position="20"/>
        <end position="135"/>
    </location>
</feature>
<sequence>MFSALFITLCSYAIQSAAAQGNVGPTVRNMTACAGSIDLAEGCVDIPIFSASCIDFIGGFSFLNKEVSSVHVPYELVCTYFENFGCETENAAIAVLPSGTWNMSDVPLGTDRRQNFDDLTSSVSCSHVRSGAPEI</sequence>
<gene>
    <name evidence="2" type="ORF">DFH08DRAFT_902940</name>
</gene>
<evidence type="ECO:0000313" key="2">
    <source>
        <dbReference type="EMBL" id="KAJ7304889.1"/>
    </source>
</evidence>
<name>A0AAD7EA90_9AGAR</name>
<accession>A0AAD7EA90</accession>
<comment type="caution">
    <text evidence="2">The sequence shown here is derived from an EMBL/GenBank/DDBJ whole genome shotgun (WGS) entry which is preliminary data.</text>
</comment>
<protein>
    <submittedName>
        <fullName evidence="2">Uncharacterized protein</fullName>
    </submittedName>
</protein>
<proteinExistence type="predicted"/>
<keyword evidence="3" id="KW-1185">Reference proteome</keyword>
<dbReference type="EMBL" id="JARIHO010000098">
    <property type="protein sequence ID" value="KAJ7304889.1"/>
    <property type="molecule type" value="Genomic_DNA"/>
</dbReference>
<keyword evidence="1" id="KW-0732">Signal</keyword>
<evidence type="ECO:0000313" key="3">
    <source>
        <dbReference type="Proteomes" id="UP001218218"/>
    </source>
</evidence>